<dbReference type="PANTHER" id="PTHR22916">
    <property type="entry name" value="GLYCOSYLTRANSFERASE"/>
    <property type="match status" value="1"/>
</dbReference>
<organism evidence="2 3">
    <name type="scientific">Candidatus Phosphoribacter hodrii</name>
    <dbReference type="NCBI Taxonomy" id="2953743"/>
    <lineage>
        <taxon>Bacteria</taxon>
        <taxon>Bacillati</taxon>
        <taxon>Actinomycetota</taxon>
        <taxon>Actinomycetes</taxon>
        <taxon>Micrococcales</taxon>
        <taxon>Dermatophilaceae</taxon>
        <taxon>Candidatus Phosphoribacter</taxon>
    </lineage>
</organism>
<sequence>MSERSTGLVSVVMPTYNSAEFIEESIRSVQAQSYRDWELILVDDCSTDDTEPIVARLAGLDYRIRYHRLAVNSGAAIARTKAMELAAGQYIAFLDSDDLWRPDKLARQLEFLQRTGARIVCTAYDHIDETGAPIGRRVHKPKKHADYNDVLLSCPIGNSSVLFDAGALGIFVVPNIRKRNDDALWLQMLKKEKHILGMPDVLMSYRVRANSISANKWSLVRYHWTLYRDIEHLSVPRSAFHIFVWGALKTLRIK</sequence>
<dbReference type="InterPro" id="IPR001173">
    <property type="entry name" value="Glyco_trans_2-like"/>
</dbReference>
<dbReference type="InterPro" id="IPR029044">
    <property type="entry name" value="Nucleotide-diphossugar_trans"/>
</dbReference>
<dbReference type="PANTHER" id="PTHR22916:SF3">
    <property type="entry name" value="UDP-GLCNAC:BETAGAL BETA-1,3-N-ACETYLGLUCOSAMINYLTRANSFERASE-LIKE PROTEIN 1"/>
    <property type="match status" value="1"/>
</dbReference>
<proteinExistence type="predicted"/>
<evidence type="ECO:0000313" key="2">
    <source>
        <dbReference type="EMBL" id="MBK6300974.1"/>
    </source>
</evidence>
<name>A0A934X5U1_9MICO</name>
<dbReference type="Pfam" id="PF00535">
    <property type="entry name" value="Glycos_transf_2"/>
    <property type="match status" value="1"/>
</dbReference>
<reference evidence="2 3" key="1">
    <citation type="submission" date="2020-10" db="EMBL/GenBank/DDBJ databases">
        <title>Connecting structure to function with the recovery of over 1000 high-quality activated sludge metagenome-assembled genomes encoding full-length rRNA genes using long-read sequencing.</title>
        <authorList>
            <person name="Singleton C.M."/>
            <person name="Petriglieri F."/>
            <person name="Kristensen J.M."/>
            <person name="Kirkegaard R.H."/>
            <person name="Michaelsen T.Y."/>
            <person name="Andersen M.H."/>
            <person name="Karst S.M."/>
            <person name="Dueholm M.S."/>
            <person name="Nielsen P.H."/>
            <person name="Albertsen M."/>
        </authorList>
    </citation>
    <scope>NUCLEOTIDE SEQUENCE [LARGE SCALE GENOMIC DNA]</scope>
    <source>
        <strain evidence="2">AalE_18-Q3-R2-46_BAT3C.188</strain>
    </source>
</reference>
<dbReference type="CDD" id="cd00761">
    <property type="entry name" value="Glyco_tranf_GTA_type"/>
    <property type="match status" value="1"/>
</dbReference>
<dbReference type="AlphaFoldDB" id="A0A934X5U1"/>
<evidence type="ECO:0000313" key="3">
    <source>
        <dbReference type="Proteomes" id="UP000718281"/>
    </source>
</evidence>
<comment type="caution">
    <text evidence="2">The sequence shown here is derived from an EMBL/GenBank/DDBJ whole genome shotgun (WGS) entry which is preliminary data.</text>
</comment>
<gene>
    <name evidence="2" type="ORF">IPF40_07955</name>
</gene>
<dbReference type="GO" id="GO:0016758">
    <property type="term" value="F:hexosyltransferase activity"/>
    <property type="evidence" value="ECO:0007669"/>
    <property type="project" value="UniProtKB-ARBA"/>
</dbReference>
<dbReference type="Gene3D" id="3.90.550.10">
    <property type="entry name" value="Spore Coat Polysaccharide Biosynthesis Protein SpsA, Chain A"/>
    <property type="match status" value="1"/>
</dbReference>
<feature type="domain" description="Glycosyltransferase 2-like" evidence="1">
    <location>
        <begin position="10"/>
        <end position="139"/>
    </location>
</feature>
<accession>A0A934X5U1</accession>
<dbReference type="Proteomes" id="UP000718281">
    <property type="component" value="Unassembled WGS sequence"/>
</dbReference>
<protein>
    <submittedName>
        <fullName evidence="2">Glycosyltransferase family 2 protein</fullName>
    </submittedName>
</protein>
<dbReference type="SUPFAM" id="SSF53448">
    <property type="entry name" value="Nucleotide-diphospho-sugar transferases"/>
    <property type="match status" value="1"/>
</dbReference>
<evidence type="ECO:0000259" key="1">
    <source>
        <dbReference type="Pfam" id="PF00535"/>
    </source>
</evidence>
<dbReference type="EMBL" id="JADIXZ010000004">
    <property type="protein sequence ID" value="MBK6300974.1"/>
    <property type="molecule type" value="Genomic_DNA"/>
</dbReference>